<name>B8GHN4_METPE</name>
<organism evidence="2 3">
    <name type="scientific">Methanosphaerula palustris (strain ATCC BAA-1556 / DSM 19958 / E1-9c)</name>
    <dbReference type="NCBI Taxonomy" id="521011"/>
    <lineage>
        <taxon>Archaea</taxon>
        <taxon>Methanobacteriati</taxon>
        <taxon>Methanobacteriota</taxon>
        <taxon>Stenosarchaea group</taxon>
        <taxon>Methanomicrobia</taxon>
        <taxon>Methanomicrobiales</taxon>
        <taxon>Methanoregulaceae</taxon>
        <taxon>Methanosphaerula</taxon>
    </lineage>
</organism>
<dbReference type="AlphaFoldDB" id="B8GHN4"/>
<dbReference type="Proteomes" id="UP000002457">
    <property type="component" value="Chromosome"/>
</dbReference>
<accession>B8GHN4</accession>
<feature type="domain" description="Uroporphyrinogen decarboxylase (URO-D)" evidence="1">
    <location>
        <begin position="4"/>
        <end position="335"/>
    </location>
</feature>
<protein>
    <submittedName>
        <fullName evidence="2">Uroporphyrinogen decarboxylase (URO-D)</fullName>
    </submittedName>
</protein>
<dbReference type="InterPro" id="IPR052024">
    <property type="entry name" value="Methanogen_methyltrans"/>
</dbReference>
<sequence>MNSIERIVSTLNFEKPDRVPVIAQVFGHAATVAGMNLGEYIRDGELLARGQIRALDRYGYDAVFALMDTSVETEAAGSVLTYFKNKYPIVKSYALSQDTDPDNLSVPDPHQAGRMPALLNAAGILREEIGDEVLVVGCVLGPLTLATQLLGIEQALYLAIDDPEQFGRVLDFATDVVIRFGTAQIEAGVHLPVVFDPSASPAVIPPMFFYEFEVPRLTRLFSSLKEHGAVANWLHIAGSVGSILPFYPEAGVDIANFDYSVNPLDAQEALPRTVLDGNIRPWSFVEAPPEEITRESSRLMDRFAHRGGFILSSGCEIPLESRQENVMALVMAARTRG</sequence>
<gene>
    <name evidence="2" type="ordered locus">Mpal_1305</name>
</gene>
<keyword evidence="3" id="KW-1185">Reference proteome</keyword>
<dbReference type="GO" id="GO:0004853">
    <property type="term" value="F:uroporphyrinogen decarboxylase activity"/>
    <property type="evidence" value="ECO:0007669"/>
    <property type="project" value="InterPro"/>
</dbReference>
<dbReference type="eggNOG" id="arCOG03323">
    <property type="taxonomic scope" value="Archaea"/>
</dbReference>
<dbReference type="InterPro" id="IPR038071">
    <property type="entry name" value="UROD/MetE-like_sf"/>
</dbReference>
<dbReference type="SUPFAM" id="SSF51726">
    <property type="entry name" value="UROD/MetE-like"/>
    <property type="match status" value="1"/>
</dbReference>
<dbReference type="Pfam" id="PF01208">
    <property type="entry name" value="URO-D"/>
    <property type="match status" value="1"/>
</dbReference>
<dbReference type="Gene3D" id="3.20.20.210">
    <property type="match status" value="1"/>
</dbReference>
<evidence type="ECO:0000313" key="3">
    <source>
        <dbReference type="Proteomes" id="UP000002457"/>
    </source>
</evidence>
<evidence type="ECO:0000259" key="1">
    <source>
        <dbReference type="Pfam" id="PF01208"/>
    </source>
</evidence>
<dbReference type="PANTHER" id="PTHR47099:SF1">
    <property type="entry name" value="METHYLCOBAMIDE:COM METHYLTRANSFERASE MTBA"/>
    <property type="match status" value="1"/>
</dbReference>
<evidence type="ECO:0000313" key="2">
    <source>
        <dbReference type="EMBL" id="ACL16639.1"/>
    </source>
</evidence>
<dbReference type="HOGENOM" id="CLU_040933_2_1_2"/>
<dbReference type="CDD" id="cd03465">
    <property type="entry name" value="URO-D_like"/>
    <property type="match status" value="1"/>
</dbReference>
<proteinExistence type="predicted"/>
<dbReference type="KEGG" id="mpl:Mpal_1305"/>
<dbReference type="EMBL" id="CP001338">
    <property type="protein sequence ID" value="ACL16639.1"/>
    <property type="molecule type" value="Genomic_DNA"/>
</dbReference>
<dbReference type="InterPro" id="IPR000257">
    <property type="entry name" value="Uroporphyrinogen_deCOase"/>
</dbReference>
<dbReference type="STRING" id="521011.Mpal_1305"/>
<dbReference type="GO" id="GO:0006779">
    <property type="term" value="P:porphyrin-containing compound biosynthetic process"/>
    <property type="evidence" value="ECO:0007669"/>
    <property type="project" value="InterPro"/>
</dbReference>
<reference evidence="2 3" key="1">
    <citation type="journal article" date="2015" name="Genome Announc.">
        <title>Complete Genome Sequence of Methanosphaerula palustris E1-9CT, a Hydrogenotrophic Methanogen Isolated from a Minerotrophic Fen Peatland.</title>
        <authorList>
            <person name="Cadillo-Quiroz H."/>
            <person name="Browne P."/>
            <person name="Kyrpides N."/>
            <person name="Woyke T."/>
            <person name="Goodwin L."/>
            <person name="Detter C."/>
            <person name="Yavitt J.B."/>
            <person name="Zinder S.H."/>
        </authorList>
    </citation>
    <scope>NUCLEOTIDE SEQUENCE [LARGE SCALE GENOMIC DNA]</scope>
    <source>
        <strain evidence="3">ATCC BAA-1556 / DSM 19958 / E1-9c</strain>
    </source>
</reference>
<dbReference type="PANTHER" id="PTHR47099">
    <property type="entry name" value="METHYLCOBAMIDE:COM METHYLTRANSFERASE MTBA"/>
    <property type="match status" value="1"/>
</dbReference>